<evidence type="ECO:0008006" key="3">
    <source>
        <dbReference type="Google" id="ProtNLM"/>
    </source>
</evidence>
<dbReference type="OrthoDB" id="610577at2759"/>
<proteinExistence type="predicted"/>
<dbReference type="Proteomes" id="UP000327013">
    <property type="component" value="Unassembled WGS sequence"/>
</dbReference>
<dbReference type="PANTHER" id="PTHR33320">
    <property type="entry name" value="METHIONYL-TRNA SYNTHETASE"/>
    <property type="match status" value="1"/>
</dbReference>
<dbReference type="PANTHER" id="PTHR33320:SF34">
    <property type="entry name" value="ZINC-RIBBON 15 DOMAIN-CONTAINING PROTEIN"/>
    <property type="match status" value="1"/>
</dbReference>
<reference evidence="1 2" key="1">
    <citation type="submission" date="2019-06" db="EMBL/GenBank/DDBJ databases">
        <title>A chromosomal-level reference genome of Carpinus fangiana (Coryloideae, Betulaceae).</title>
        <authorList>
            <person name="Yang X."/>
            <person name="Wang Z."/>
            <person name="Zhang L."/>
            <person name="Hao G."/>
            <person name="Liu J."/>
            <person name="Yang Y."/>
        </authorList>
    </citation>
    <scope>NUCLEOTIDE SEQUENCE [LARGE SCALE GENOMIC DNA]</scope>
    <source>
        <strain evidence="1">Cfa_2016G</strain>
        <tissue evidence="1">Leaf</tissue>
    </source>
</reference>
<comment type="caution">
    <text evidence="1">The sequence shown here is derived from an EMBL/GenBank/DDBJ whole genome shotgun (WGS) entry which is preliminary data.</text>
</comment>
<evidence type="ECO:0000313" key="2">
    <source>
        <dbReference type="Proteomes" id="UP000327013"/>
    </source>
</evidence>
<accession>A0A5N6Q7G5</accession>
<protein>
    <recommendedName>
        <fullName evidence="3">Zinc-ribbon 15 domain-containing protein</fullName>
    </recommendedName>
</protein>
<dbReference type="AlphaFoldDB" id="A0A5N6Q7G5"/>
<evidence type="ECO:0000313" key="1">
    <source>
        <dbReference type="EMBL" id="KAE6654609.1"/>
    </source>
</evidence>
<dbReference type="EMBL" id="VIBQ01004399">
    <property type="protein sequence ID" value="KAE6654609.1"/>
    <property type="molecule type" value="Genomic_DNA"/>
</dbReference>
<keyword evidence="2" id="KW-1185">Reference proteome</keyword>
<gene>
    <name evidence="1" type="ORF">FH972_027373</name>
</gene>
<name>A0A5N6Q7G5_9ROSI</name>
<organism evidence="1 2">
    <name type="scientific">Carpinus fangiana</name>
    <dbReference type="NCBI Taxonomy" id="176857"/>
    <lineage>
        <taxon>Eukaryota</taxon>
        <taxon>Viridiplantae</taxon>
        <taxon>Streptophyta</taxon>
        <taxon>Embryophyta</taxon>
        <taxon>Tracheophyta</taxon>
        <taxon>Spermatophyta</taxon>
        <taxon>Magnoliopsida</taxon>
        <taxon>eudicotyledons</taxon>
        <taxon>Gunneridae</taxon>
        <taxon>Pentapetalae</taxon>
        <taxon>rosids</taxon>
        <taxon>fabids</taxon>
        <taxon>Fagales</taxon>
        <taxon>Betulaceae</taxon>
        <taxon>Carpinus</taxon>
    </lineage>
</organism>
<sequence length="70" mass="7916">MGRKGCLSVFDVQERVIGREGAGAACPYCGGPVLAWDYDSHLFFWLFPISHKIKRKFCCTICSRRLLPAH</sequence>